<dbReference type="EMBL" id="GECU01007913">
    <property type="protein sequence ID" value="JAS99793.1"/>
    <property type="molecule type" value="Transcribed_RNA"/>
</dbReference>
<dbReference type="PANTHER" id="PTHR47326:SF1">
    <property type="entry name" value="HTH PSQ-TYPE DOMAIN-CONTAINING PROTEIN"/>
    <property type="match status" value="1"/>
</dbReference>
<name>A0A1B6JLM6_9HEMI</name>
<dbReference type="InterPro" id="IPR036397">
    <property type="entry name" value="RNaseH_sf"/>
</dbReference>
<evidence type="ECO:0000259" key="1">
    <source>
        <dbReference type="Pfam" id="PF16087"/>
    </source>
</evidence>
<evidence type="ECO:0000313" key="2">
    <source>
        <dbReference type="EMBL" id="JAS99793.1"/>
    </source>
</evidence>
<dbReference type="PANTHER" id="PTHR47326">
    <property type="entry name" value="TRANSPOSABLE ELEMENT TC3 TRANSPOSASE-LIKE PROTEIN"/>
    <property type="match status" value="1"/>
</dbReference>
<dbReference type="Gene3D" id="3.30.420.10">
    <property type="entry name" value="Ribonuclease H-like superfamily/Ribonuclease H"/>
    <property type="match status" value="1"/>
</dbReference>
<dbReference type="Pfam" id="PF16087">
    <property type="entry name" value="DUF4817"/>
    <property type="match status" value="1"/>
</dbReference>
<protein>
    <recommendedName>
        <fullName evidence="1">DUF4817 domain-containing protein</fullName>
    </recommendedName>
</protein>
<feature type="non-terminal residue" evidence="2">
    <location>
        <position position="1"/>
    </location>
</feature>
<reference evidence="2" key="1">
    <citation type="submission" date="2015-11" db="EMBL/GenBank/DDBJ databases">
        <title>De novo transcriptome assembly of four potential Pierce s Disease insect vectors from Arizona vineyards.</title>
        <authorList>
            <person name="Tassone E.E."/>
        </authorList>
    </citation>
    <scope>NUCLEOTIDE SEQUENCE</scope>
</reference>
<feature type="non-terminal residue" evidence="2">
    <location>
        <position position="193"/>
    </location>
</feature>
<dbReference type="GO" id="GO:0003676">
    <property type="term" value="F:nucleic acid binding"/>
    <property type="evidence" value="ECO:0007669"/>
    <property type="project" value="InterPro"/>
</dbReference>
<accession>A0A1B6JLM6</accession>
<organism evidence="2">
    <name type="scientific">Homalodisca liturata</name>
    <dbReference type="NCBI Taxonomy" id="320908"/>
    <lineage>
        <taxon>Eukaryota</taxon>
        <taxon>Metazoa</taxon>
        <taxon>Ecdysozoa</taxon>
        <taxon>Arthropoda</taxon>
        <taxon>Hexapoda</taxon>
        <taxon>Insecta</taxon>
        <taxon>Pterygota</taxon>
        <taxon>Neoptera</taxon>
        <taxon>Paraneoptera</taxon>
        <taxon>Hemiptera</taxon>
        <taxon>Auchenorrhyncha</taxon>
        <taxon>Membracoidea</taxon>
        <taxon>Cicadellidae</taxon>
        <taxon>Cicadellinae</taxon>
        <taxon>Proconiini</taxon>
        <taxon>Homalodisca</taxon>
    </lineage>
</organism>
<feature type="domain" description="DUF4817" evidence="1">
    <location>
        <begin position="11"/>
        <end position="63"/>
    </location>
</feature>
<dbReference type="InterPro" id="IPR032135">
    <property type="entry name" value="DUF4817"/>
</dbReference>
<dbReference type="AlphaFoldDB" id="A0A1B6JLM6"/>
<sequence>LILLKMAGYPFSHQADMIFMYGKANGNSRLASRLYYESFPNRQQPTHSTFAAVFNRLHETGTLLPSTADRGVQRQRRTSDLEENILQRVEEDPGVSTRQLGAILNVDHMTVWRVLHEQMLYPYHYQRVQALGPADFPLRLQFCQWFYQQANNPGFTSLVVYTDEACFNRDGITNYHNMHQWADENPHTILEGR</sequence>
<proteinExistence type="predicted"/>
<gene>
    <name evidence="2" type="ORF">g.2478</name>
</gene>